<gene>
    <name evidence="6" type="ORF">AAF712_015985</name>
</gene>
<name>A0ABR2Z928_9AGAR</name>
<protein>
    <recommendedName>
        <fullName evidence="5">HMG box domain-containing protein</fullName>
    </recommendedName>
</protein>
<dbReference type="Proteomes" id="UP001437256">
    <property type="component" value="Unassembled WGS sequence"/>
</dbReference>
<keyword evidence="7" id="KW-1185">Reference proteome</keyword>
<dbReference type="InterPro" id="IPR036910">
    <property type="entry name" value="HMG_box_dom_sf"/>
</dbReference>
<evidence type="ECO:0000313" key="6">
    <source>
        <dbReference type="EMBL" id="KAL0057376.1"/>
    </source>
</evidence>
<keyword evidence="1 3" id="KW-0238">DNA-binding</keyword>
<dbReference type="PANTHER" id="PTHR10270">
    <property type="entry name" value="SOX TRANSCRIPTION FACTOR"/>
    <property type="match status" value="1"/>
</dbReference>
<dbReference type="EMBL" id="JBBXMP010000563">
    <property type="protein sequence ID" value="KAL0057376.1"/>
    <property type="molecule type" value="Genomic_DNA"/>
</dbReference>
<evidence type="ECO:0000313" key="7">
    <source>
        <dbReference type="Proteomes" id="UP001437256"/>
    </source>
</evidence>
<dbReference type="PROSITE" id="PS50118">
    <property type="entry name" value="HMG_BOX_2"/>
    <property type="match status" value="1"/>
</dbReference>
<feature type="compositionally biased region" description="Polar residues" evidence="4">
    <location>
        <begin position="50"/>
        <end position="68"/>
    </location>
</feature>
<comment type="caution">
    <text evidence="6">The sequence shown here is derived from an EMBL/GenBank/DDBJ whole genome shotgun (WGS) entry which is preliminary data.</text>
</comment>
<organism evidence="6 7">
    <name type="scientific">Marasmius tenuissimus</name>
    <dbReference type="NCBI Taxonomy" id="585030"/>
    <lineage>
        <taxon>Eukaryota</taxon>
        <taxon>Fungi</taxon>
        <taxon>Dikarya</taxon>
        <taxon>Basidiomycota</taxon>
        <taxon>Agaricomycotina</taxon>
        <taxon>Agaricomycetes</taxon>
        <taxon>Agaricomycetidae</taxon>
        <taxon>Agaricales</taxon>
        <taxon>Marasmiineae</taxon>
        <taxon>Marasmiaceae</taxon>
        <taxon>Marasmius</taxon>
    </lineage>
</organism>
<feature type="region of interest" description="Disordered" evidence="4">
    <location>
        <begin position="90"/>
        <end position="178"/>
    </location>
</feature>
<dbReference type="PANTHER" id="PTHR10270:SF161">
    <property type="entry name" value="SEX-DETERMINING REGION Y PROTEIN"/>
    <property type="match status" value="1"/>
</dbReference>
<dbReference type="Pfam" id="PF00505">
    <property type="entry name" value="HMG_box"/>
    <property type="match status" value="1"/>
</dbReference>
<accession>A0ABR2Z928</accession>
<feature type="region of interest" description="Disordered" evidence="4">
    <location>
        <begin position="1"/>
        <end position="33"/>
    </location>
</feature>
<evidence type="ECO:0000256" key="2">
    <source>
        <dbReference type="ARBA" id="ARBA00023163"/>
    </source>
</evidence>
<evidence type="ECO:0000256" key="4">
    <source>
        <dbReference type="SAM" id="MobiDB-lite"/>
    </source>
</evidence>
<dbReference type="SUPFAM" id="SSF47095">
    <property type="entry name" value="HMG-box"/>
    <property type="match status" value="1"/>
</dbReference>
<sequence>MRDPRASNQTSSRASQTYIEPIVPTRASNPPRPENAFMLYRRAVFSSNTFRKSTHDQYGNQRPKTQPEISKEISEMWRMAPESVKAQYYDMVEQKSREHRETYPGYKYSPSASRGSRGTSSVSSTSVRTPRPGIPSTSTSTPQGANVYIPPPPPTYSEPYPQAQNGCIDPRWLQKKHP</sequence>
<evidence type="ECO:0000259" key="5">
    <source>
        <dbReference type="PROSITE" id="PS50118"/>
    </source>
</evidence>
<keyword evidence="3" id="KW-0539">Nucleus</keyword>
<dbReference type="Gene3D" id="1.10.30.10">
    <property type="entry name" value="High mobility group box domain"/>
    <property type="match status" value="1"/>
</dbReference>
<feature type="compositionally biased region" description="Polar residues" evidence="4">
    <location>
        <begin position="135"/>
        <end position="144"/>
    </location>
</feature>
<dbReference type="CDD" id="cd01389">
    <property type="entry name" value="HMG-box_ROX1-like"/>
    <property type="match status" value="1"/>
</dbReference>
<feature type="DNA-binding region" description="HMG box" evidence="3">
    <location>
        <begin position="30"/>
        <end position="107"/>
    </location>
</feature>
<dbReference type="InterPro" id="IPR009071">
    <property type="entry name" value="HMG_box_dom"/>
</dbReference>
<proteinExistence type="predicted"/>
<feature type="compositionally biased region" description="Basic and acidic residues" evidence="4">
    <location>
        <begin position="92"/>
        <end position="102"/>
    </location>
</feature>
<reference evidence="6 7" key="1">
    <citation type="submission" date="2024-05" db="EMBL/GenBank/DDBJ databases">
        <title>A draft genome resource for the thread blight pathogen Marasmius tenuissimus strain MS-2.</title>
        <authorList>
            <person name="Yulfo-Soto G.E."/>
            <person name="Baruah I.K."/>
            <person name="Amoako-Attah I."/>
            <person name="Bukari Y."/>
            <person name="Meinhardt L.W."/>
            <person name="Bailey B.A."/>
            <person name="Cohen S.P."/>
        </authorList>
    </citation>
    <scope>NUCLEOTIDE SEQUENCE [LARGE SCALE GENOMIC DNA]</scope>
    <source>
        <strain evidence="6 7">MS-2</strain>
    </source>
</reference>
<evidence type="ECO:0000256" key="3">
    <source>
        <dbReference type="PROSITE-ProRule" id="PRU00267"/>
    </source>
</evidence>
<evidence type="ECO:0000256" key="1">
    <source>
        <dbReference type="ARBA" id="ARBA00023125"/>
    </source>
</evidence>
<feature type="compositionally biased region" description="Polar residues" evidence="4">
    <location>
        <begin position="1"/>
        <end position="18"/>
    </location>
</feature>
<feature type="region of interest" description="Disordered" evidence="4">
    <location>
        <begin position="50"/>
        <end position="69"/>
    </location>
</feature>
<keyword evidence="2" id="KW-0804">Transcription</keyword>
<dbReference type="SMART" id="SM00398">
    <property type="entry name" value="HMG"/>
    <property type="match status" value="1"/>
</dbReference>
<feature type="domain" description="HMG box" evidence="5">
    <location>
        <begin position="30"/>
        <end position="107"/>
    </location>
</feature>
<dbReference type="InterPro" id="IPR050140">
    <property type="entry name" value="SRY-related_HMG-box_TF-like"/>
</dbReference>
<feature type="compositionally biased region" description="Low complexity" evidence="4">
    <location>
        <begin position="109"/>
        <end position="131"/>
    </location>
</feature>